<gene>
    <name evidence="2" type="ORF">BGW36DRAFT_456731</name>
</gene>
<dbReference type="Proteomes" id="UP001201262">
    <property type="component" value="Unassembled WGS sequence"/>
</dbReference>
<feature type="signal peptide" evidence="1">
    <location>
        <begin position="1"/>
        <end position="19"/>
    </location>
</feature>
<reference evidence="2" key="1">
    <citation type="submission" date="2021-12" db="EMBL/GenBank/DDBJ databases">
        <title>Convergent genome expansion in fungi linked to evolution of root-endophyte symbiosis.</title>
        <authorList>
            <consortium name="DOE Joint Genome Institute"/>
            <person name="Ke Y.-H."/>
            <person name="Bonito G."/>
            <person name="Liao H.-L."/>
            <person name="Looney B."/>
            <person name="Rojas-Flechas A."/>
            <person name="Nash J."/>
            <person name="Hameed K."/>
            <person name="Schadt C."/>
            <person name="Martin F."/>
            <person name="Crous P.W."/>
            <person name="Miettinen O."/>
            <person name="Magnuson J.K."/>
            <person name="Labbe J."/>
            <person name="Jacobson D."/>
            <person name="Doktycz M.J."/>
            <person name="Veneault-Fourrey C."/>
            <person name="Kuo A."/>
            <person name="Mondo S."/>
            <person name="Calhoun S."/>
            <person name="Riley R."/>
            <person name="Ohm R."/>
            <person name="LaButti K."/>
            <person name="Andreopoulos B."/>
            <person name="Pangilinan J."/>
            <person name="Nolan M."/>
            <person name="Tritt A."/>
            <person name="Clum A."/>
            <person name="Lipzen A."/>
            <person name="Daum C."/>
            <person name="Barry K."/>
            <person name="Grigoriev I.V."/>
            <person name="Vilgalys R."/>
        </authorList>
    </citation>
    <scope>NUCLEOTIDE SEQUENCE</scope>
    <source>
        <strain evidence="2">PMI_201</strain>
    </source>
</reference>
<keyword evidence="1" id="KW-0732">Signal</keyword>
<dbReference type="AlphaFoldDB" id="A0AAD4L251"/>
<dbReference type="RefSeq" id="XP_046077852.1">
    <property type="nucleotide sequence ID" value="XM_046221940.1"/>
</dbReference>
<dbReference type="EMBL" id="JAJTJA010000001">
    <property type="protein sequence ID" value="KAH8705231.1"/>
    <property type="molecule type" value="Genomic_DNA"/>
</dbReference>
<evidence type="ECO:0008006" key="4">
    <source>
        <dbReference type="Google" id="ProtNLM"/>
    </source>
</evidence>
<evidence type="ECO:0000256" key="1">
    <source>
        <dbReference type="SAM" id="SignalP"/>
    </source>
</evidence>
<sequence length="130" mass="13801">MKTAIFGPVIASLISLTNAYNLTLYTDTACSEGGTDFSHADFQGDQGTVGQCMDIGFTAHSIYFTQDSDTEQQFSGWAGAENCVASEEGQNEADVTIYTGQPEDESCTDIDNGIYDQGRGIQGFLVGVVG</sequence>
<keyword evidence="3" id="KW-1185">Reference proteome</keyword>
<protein>
    <recommendedName>
        <fullName evidence="4">Ecp2 effector protein domain-containing protein</fullName>
    </recommendedName>
</protein>
<name>A0AAD4L251_9EURO</name>
<feature type="chain" id="PRO_5041981351" description="Ecp2 effector protein domain-containing protein" evidence="1">
    <location>
        <begin position="20"/>
        <end position="130"/>
    </location>
</feature>
<organism evidence="2 3">
    <name type="scientific">Talaromyces proteolyticus</name>
    <dbReference type="NCBI Taxonomy" id="1131652"/>
    <lineage>
        <taxon>Eukaryota</taxon>
        <taxon>Fungi</taxon>
        <taxon>Dikarya</taxon>
        <taxon>Ascomycota</taxon>
        <taxon>Pezizomycotina</taxon>
        <taxon>Eurotiomycetes</taxon>
        <taxon>Eurotiomycetidae</taxon>
        <taxon>Eurotiales</taxon>
        <taxon>Trichocomaceae</taxon>
        <taxon>Talaromyces</taxon>
        <taxon>Talaromyces sect. Bacilispori</taxon>
    </lineage>
</organism>
<evidence type="ECO:0000313" key="3">
    <source>
        <dbReference type="Proteomes" id="UP001201262"/>
    </source>
</evidence>
<dbReference type="GeneID" id="70252227"/>
<accession>A0AAD4L251</accession>
<proteinExistence type="predicted"/>
<evidence type="ECO:0000313" key="2">
    <source>
        <dbReference type="EMBL" id="KAH8705231.1"/>
    </source>
</evidence>
<comment type="caution">
    <text evidence="2">The sequence shown here is derived from an EMBL/GenBank/DDBJ whole genome shotgun (WGS) entry which is preliminary data.</text>
</comment>